<comment type="similarity">
    <text evidence="1">Belongs to the peptidase S16 family.</text>
</comment>
<dbReference type="SUPFAM" id="SSF50156">
    <property type="entry name" value="PDZ domain-like"/>
    <property type="match status" value="1"/>
</dbReference>
<dbReference type="OrthoDB" id="2356897at2"/>
<dbReference type="InterPro" id="IPR008269">
    <property type="entry name" value="Lon_proteolytic"/>
</dbReference>
<protein>
    <recommendedName>
        <fullName evidence="1">endopeptidase La</fullName>
        <ecNumber evidence="1">3.4.21.53</ecNumber>
    </recommendedName>
</protein>
<keyword evidence="2" id="KW-0472">Membrane</keyword>
<dbReference type="SUPFAM" id="SSF54211">
    <property type="entry name" value="Ribosomal protein S5 domain 2-like"/>
    <property type="match status" value="1"/>
</dbReference>
<name>A0A0R1MIU6_9LACO</name>
<dbReference type="GO" id="GO:0006508">
    <property type="term" value="P:proteolysis"/>
    <property type="evidence" value="ECO:0007669"/>
    <property type="project" value="UniProtKB-KW"/>
</dbReference>
<feature type="transmembrane region" description="Helical" evidence="2">
    <location>
        <begin position="7"/>
        <end position="29"/>
    </location>
</feature>
<evidence type="ECO:0000259" key="3">
    <source>
        <dbReference type="PROSITE" id="PS51786"/>
    </source>
</evidence>
<keyword evidence="1" id="KW-0378">Hydrolase</keyword>
<comment type="caution">
    <text evidence="4">The sequence shown here is derived from an EMBL/GenBank/DDBJ whole genome shotgun (WGS) entry which is preliminary data.</text>
</comment>
<dbReference type="GO" id="GO:0005524">
    <property type="term" value="F:ATP binding"/>
    <property type="evidence" value="ECO:0007669"/>
    <property type="project" value="InterPro"/>
</dbReference>
<reference evidence="4 5" key="1">
    <citation type="journal article" date="2015" name="Genome Announc.">
        <title>Expanding the biotechnology potential of lactobacilli through comparative genomics of 213 strains and associated genera.</title>
        <authorList>
            <person name="Sun Z."/>
            <person name="Harris H.M."/>
            <person name="McCann A."/>
            <person name="Guo C."/>
            <person name="Argimon S."/>
            <person name="Zhang W."/>
            <person name="Yang X."/>
            <person name="Jeffery I.B."/>
            <person name="Cooney J.C."/>
            <person name="Kagawa T.F."/>
            <person name="Liu W."/>
            <person name="Song Y."/>
            <person name="Salvetti E."/>
            <person name="Wrobel A."/>
            <person name="Rasinkangas P."/>
            <person name="Parkhill J."/>
            <person name="Rea M.C."/>
            <person name="O'Sullivan O."/>
            <person name="Ritari J."/>
            <person name="Douillard F.P."/>
            <person name="Paul Ross R."/>
            <person name="Yang R."/>
            <person name="Briner A.E."/>
            <person name="Felis G.E."/>
            <person name="de Vos W.M."/>
            <person name="Barrangou R."/>
            <person name="Klaenhammer T.R."/>
            <person name="Caufield P.W."/>
            <person name="Cui Y."/>
            <person name="Zhang H."/>
            <person name="O'Toole P.W."/>
        </authorList>
    </citation>
    <scope>NUCLEOTIDE SEQUENCE [LARGE SCALE GENOMIC DNA]</scope>
    <source>
        <strain evidence="4 5">DSM 19519</strain>
    </source>
</reference>
<evidence type="ECO:0000313" key="4">
    <source>
        <dbReference type="EMBL" id="KRL07665.1"/>
    </source>
</evidence>
<dbReference type="PROSITE" id="PS51786">
    <property type="entry name" value="LON_PROTEOLYTIC"/>
    <property type="match status" value="1"/>
</dbReference>
<keyword evidence="2" id="KW-1133">Transmembrane helix</keyword>
<accession>A0A0R1MIU6</accession>
<dbReference type="InterPro" id="IPR027065">
    <property type="entry name" value="Lon_Prtase"/>
</dbReference>
<feature type="active site" evidence="1">
    <location>
        <position position="233"/>
    </location>
</feature>
<dbReference type="Proteomes" id="UP000051448">
    <property type="component" value="Unassembled WGS sequence"/>
</dbReference>
<dbReference type="STRING" id="1423759.FC92_GL001610"/>
<organism evidence="4 5">
    <name type="scientific">Liquorilactobacillus hordei DSM 19519</name>
    <dbReference type="NCBI Taxonomy" id="1423759"/>
    <lineage>
        <taxon>Bacteria</taxon>
        <taxon>Bacillati</taxon>
        <taxon>Bacillota</taxon>
        <taxon>Bacilli</taxon>
        <taxon>Lactobacillales</taxon>
        <taxon>Lactobacillaceae</taxon>
        <taxon>Liquorilactobacillus</taxon>
    </lineage>
</organism>
<dbReference type="GO" id="GO:0004252">
    <property type="term" value="F:serine-type endopeptidase activity"/>
    <property type="evidence" value="ECO:0007669"/>
    <property type="project" value="UniProtKB-UniRule"/>
</dbReference>
<dbReference type="InterPro" id="IPR036034">
    <property type="entry name" value="PDZ_sf"/>
</dbReference>
<gene>
    <name evidence="4" type="ORF">FC92_GL001610</name>
</gene>
<sequence>MKKIKVYVLTCVGIIILAILCFLPLPVYLETVGKAVNVADYVKVSGKTDKTKGKLMLTYVSLGRATPLLYLTSYLDKYTSRVPEEEISGNESDSEFDRVQTYYMNDAVNQAKAVSLRLAHKKYRQEYLGIYVMSILKNSTFKGKLEIGDTITAVNNKHFKSTADFMNYVRAQKRGTSLEVTYLRKGKQKKVVGKTVKLPGTNRSGIGISLAERSRIISSTKIKTNMDGIGGPSAGLMLALQMYSQLSGTNLKLGRNIAGTGTISSDGKIGDIGGIDKKVIAADRAGAKVFFAPNNPVSKDEKKVDPQAISNYQEAKNTVKKSNLKIKIIPVKVITDAVTYLSKNK</sequence>
<dbReference type="InterPro" id="IPR014721">
    <property type="entry name" value="Ribsml_uS5_D2-typ_fold_subgr"/>
</dbReference>
<keyword evidence="5" id="KW-1185">Reference proteome</keyword>
<dbReference type="Pfam" id="PF05362">
    <property type="entry name" value="Lon_C"/>
    <property type="match status" value="1"/>
</dbReference>
<dbReference type="Pfam" id="PF13180">
    <property type="entry name" value="PDZ_2"/>
    <property type="match status" value="1"/>
</dbReference>
<dbReference type="GO" id="GO:0030163">
    <property type="term" value="P:protein catabolic process"/>
    <property type="evidence" value="ECO:0007669"/>
    <property type="project" value="InterPro"/>
</dbReference>
<dbReference type="InterPro" id="IPR020568">
    <property type="entry name" value="Ribosomal_Su5_D2-typ_SF"/>
</dbReference>
<dbReference type="EMBL" id="AZDX01000005">
    <property type="protein sequence ID" value="KRL07665.1"/>
    <property type="molecule type" value="Genomic_DNA"/>
</dbReference>
<dbReference type="GO" id="GO:0004176">
    <property type="term" value="F:ATP-dependent peptidase activity"/>
    <property type="evidence" value="ECO:0007669"/>
    <property type="project" value="UniProtKB-UniRule"/>
</dbReference>
<evidence type="ECO:0000256" key="2">
    <source>
        <dbReference type="SAM" id="Phobius"/>
    </source>
</evidence>
<keyword evidence="2" id="KW-0812">Transmembrane</keyword>
<keyword evidence="1" id="KW-0720">Serine protease</keyword>
<dbReference type="Gene3D" id="3.30.230.10">
    <property type="match status" value="1"/>
</dbReference>
<dbReference type="EC" id="3.4.21.53" evidence="1"/>
<dbReference type="NCBIfam" id="NF041438">
    <property type="entry name" value="SepM_fam_S16"/>
    <property type="match status" value="1"/>
</dbReference>
<feature type="active site" evidence="1">
    <location>
        <position position="278"/>
    </location>
</feature>
<feature type="domain" description="Lon proteolytic" evidence="3">
    <location>
        <begin position="229"/>
        <end position="344"/>
    </location>
</feature>
<dbReference type="GeneID" id="98311306"/>
<keyword evidence="1 4" id="KW-0645">Protease</keyword>
<evidence type="ECO:0000313" key="5">
    <source>
        <dbReference type="Proteomes" id="UP000051448"/>
    </source>
</evidence>
<dbReference type="PATRIC" id="fig|1423759.3.peg.1684"/>
<dbReference type="InterPro" id="IPR001478">
    <property type="entry name" value="PDZ"/>
</dbReference>
<evidence type="ECO:0000256" key="1">
    <source>
        <dbReference type="PROSITE-ProRule" id="PRU01122"/>
    </source>
</evidence>
<proteinExistence type="inferred from homology"/>
<comment type="catalytic activity">
    <reaction evidence="1">
        <text>Hydrolysis of proteins in presence of ATP.</text>
        <dbReference type="EC" id="3.4.21.53"/>
    </reaction>
</comment>
<dbReference type="AlphaFoldDB" id="A0A0R1MIU6"/>
<dbReference type="PANTHER" id="PTHR10046">
    <property type="entry name" value="ATP DEPENDENT LON PROTEASE FAMILY MEMBER"/>
    <property type="match status" value="1"/>
</dbReference>
<dbReference type="RefSeq" id="WP_057868990.1">
    <property type="nucleotide sequence ID" value="NZ_AZDX01000005.1"/>
</dbReference>